<name>B6WRL1_9BACT</name>
<dbReference type="STRING" id="901.DESPIGER_0408"/>
<organism evidence="2 3">
    <name type="scientific">Desulfovibrio piger ATCC 29098</name>
    <dbReference type="NCBI Taxonomy" id="411464"/>
    <lineage>
        <taxon>Bacteria</taxon>
        <taxon>Pseudomonadati</taxon>
        <taxon>Thermodesulfobacteriota</taxon>
        <taxon>Desulfovibrionia</taxon>
        <taxon>Desulfovibrionales</taxon>
        <taxon>Desulfovibrionaceae</taxon>
        <taxon>Desulfovibrio</taxon>
    </lineage>
</organism>
<dbReference type="eggNOG" id="ENOG5032MKI">
    <property type="taxonomic scope" value="Bacteria"/>
</dbReference>
<evidence type="ECO:0000313" key="2">
    <source>
        <dbReference type="EMBL" id="EEB34429.1"/>
    </source>
</evidence>
<reference evidence="2 3" key="2">
    <citation type="submission" date="2008-10" db="EMBL/GenBank/DDBJ databases">
        <authorList>
            <person name="Fulton L."/>
            <person name="Clifton S."/>
            <person name="Fulton B."/>
            <person name="Xu J."/>
            <person name="Minx P."/>
            <person name="Pepin K.H."/>
            <person name="Johnson M."/>
            <person name="Bhonagiri V."/>
            <person name="Nash W.E."/>
            <person name="Mardis E.R."/>
            <person name="Wilson R.K."/>
        </authorList>
    </citation>
    <scope>NUCLEOTIDE SEQUENCE [LARGE SCALE GENOMIC DNA]</scope>
    <source>
        <strain evidence="2 3">ATCC 29098</strain>
    </source>
</reference>
<evidence type="ECO:0000313" key="3">
    <source>
        <dbReference type="Proteomes" id="UP000003676"/>
    </source>
</evidence>
<comment type="caution">
    <text evidence="2">The sequence shown here is derived from an EMBL/GenBank/DDBJ whole genome shotgun (WGS) entry which is preliminary data.</text>
</comment>
<gene>
    <name evidence="2" type="ORF">DESPIG_00702</name>
</gene>
<dbReference type="OrthoDB" id="5470842at2"/>
<dbReference type="EMBL" id="ABXU01000023">
    <property type="protein sequence ID" value="EEB34429.1"/>
    <property type="molecule type" value="Genomic_DNA"/>
</dbReference>
<feature type="compositionally biased region" description="Low complexity" evidence="1">
    <location>
        <begin position="109"/>
        <end position="123"/>
    </location>
</feature>
<dbReference type="AlphaFoldDB" id="B6WRL1"/>
<sequence>MIPASAQGATKLLEALEKLSQWAGEPSGERPSGTPSRELVRAFEEALSTAPAEGPAVAAAEGGTAAPMATTLLPGPAESMPCPPLAGAGAETSLPPVEQAGNGLAVERPAAADGADVPAGQAVTEPQAVFQSEGISRQDALEELGRLLERVSGQGTPISPQELLHVQQLVGMLNVQAKVGVQTSQQTTQGLEGLLRQSG</sequence>
<dbReference type="RefSeq" id="WP_006004783.1">
    <property type="nucleotide sequence ID" value="NZ_DS996354.1"/>
</dbReference>
<dbReference type="Proteomes" id="UP000003676">
    <property type="component" value="Unassembled WGS sequence"/>
</dbReference>
<feature type="compositionally biased region" description="Low complexity" evidence="1">
    <location>
        <begin position="49"/>
        <end position="71"/>
    </location>
</feature>
<protein>
    <submittedName>
        <fullName evidence="2">Uncharacterized protein</fullName>
    </submittedName>
</protein>
<accession>B6WRL1</accession>
<feature type="region of interest" description="Disordered" evidence="1">
    <location>
        <begin position="20"/>
        <end position="135"/>
    </location>
</feature>
<proteinExistence type="predicted"/>
<reference evidence="2 3" key="1">
    <citation type="submission" date="2008-10" db="EMBL/GenBank/DDBJ databases">
        <title>Draft genome sequence of Desulvovibrio piger (ATCC 29098).</title>
        <authorList>
            <person name="Sudarsanam P."/>
            <person name="Ley R."/>
            <person name="Guruge J."/>
            <person name="Turnbaugh P.J."/>
            <person name="Mahowald M."/>
            <person name="Liep D."/>
            <person name="Gordon J."/>
        </authorList>
    </citation>
    <scope>NUCLEOTIDE SEQUENCE [LARGE SCALE GENOMIC DNA]</scope>
    <source>
        <strain evidence="2 3">ATCC 29098</strain>
    </source>
</reference>
<evidence type="ECO:0000256" key="1">
    <source>
        <dbReference type="SAM" id="MobiDB-lite"/>
    </source>
</evidence>
<dbReference type="HOGENOM" id="CLU_1412764_0_0_7"/>